<reference evidence="2 3" key="1">
    <citation type="submission" date="2018-08" db="EMBL/GenBank/DDBJ databases">
        <authorList>
            <person name="Laetsch R D."/>
            <person name="Stevens L."/>
            <person name="Kumar S."/>
            <person name="Blaxter L. M."/>
        </authorList>
    </citation>
    <scope>NUCLEOTIDE SEQUENCE [LARGE SCALE GENOMIC DNA]</scope>
</reference>
<evidence type="ECO:0000313" key="3">
    <source>
        <dbReference type="Proteomes" id="UP000277928"/>
    </source>
</evidence>
<gene>
    <name evidence="2" type="ORF">NLS_LOCUS4997</name>
</gene>
<dbReference type="OrthoDB" id="10547865at2759"/>
<evidence type="ECO:0000256" key="1">
    <source>
        <dbReference type="SAM" id="SignalP"/>
    </source>
</evidence>
<organism evidence="2 3">
    <name type="scientific">Litomosoides sigmodontis</name>
    <name type="common">Filarial nematode worm</name>
    <dbReference type="NCBI Taxonomy" id="42156"/>
    <lineage>
        <taxon>Eukaryota</taxon>
        <taxon>Metazoa</taxon>
        <taxon>Ecdysozoa</taxon>
        <taxon>Nematoda</taxon>
        <taxon>Chromadorea</taxon>
        <taxon>Rhabditida</taxon>
        <taxon>Spirurina</taxon>
        <taxon>Spiruromorpha</taxon>
        <taxon>Filarioidea</taxon>
        <taxon>Onchocercidae</taxon>
        <taxon>Litomosoides</taxon>
    </lineage>
</organism>
<dbReference type="Proteomes" id="UP000277928">
    <property type="component" value="Unassembled WGS sequence"/>
</dbReference>
<evidence type="ECO:0008006" key="4">
    <source>
        <dbReference type="Google" id="ProtNLM"/>
    </source>
</evidence>
<sequence length="167" mass="19747">MVKVNCGIALAVLILFVMVYSLLSSKCDEWDRGNFPPFVQRLSKNGTEDYCSLYERKMNLSKYDFYYSLLEWAEKYQVLGEMERFINQEMKYERKLNKLLVKKLRNINGTSEAKNVLFKILKLQRNVFRPLIEIDQTINRLMGALPERIRHEATVLWNMLSPHDICA</sequence>
<feature type="chain" id="PRO_5018159324" description="SXP/RAL-2 family protein Ani s 5-like cation-binding domain-containing protein" evidence="1">
    <location>
        <begin position="25"/>
        <end position="167"/>
    </location>
</feature>
<name>A0A3P6TNC9_LITSI</name>
<proteinExistence type="predicted"/>
<feature type="signal peptide" evidence="1">
    <location>
        <begin position="1"/>
        <end position="24"/>
    </location>
</feature>
<protein>
    <recommendedName>
        <fullName evidence="4">SXP/RAL-2 family protein Ani s 5-like cation-binding domain-containing protein</fullName>
    </recommendedName>
</protein>
<keyword evidence="1" id="KW-0732">Signal</keyword>
<evidence type="ECO:0000313" key="2">
    <source>
        <dbReference type="EMBL" id="VDK80640.1"/>
    </source>
</evidence>
<keyword evidence="3" id="KW-1185">Reference proteome</keyword>
<dbReference type="AlphaFoldDB" id="A0A3P6TNC9"/>
<dbReference type="EMBL" id="UYRX01000349">
    <property type="protein sequence ID" value="VDK80640.1"/>
    <property type="molecule type" value="Genomic_DNA"/>
</dbReference>
<accession>A0A3P6TNC9</accession>
<dbReference type="OMA" id="YEMEMEV"/>